<proteinExistence type="inferred from homology"/>
<dbReference type="RefSeq" id="WP_007548019.1">
    <property type="nucleotide sequence ID" value="NZ_ABZS01000189.1"/>
</dbReference>
<dbReference type="PANTHER" id="PTHR43013">
    <property type="entry name" value="GLUTAMYL-TRNA REDUCTASE"/>
    <property type="match status" value="1"/>
</dbReference>
<dbReference type="GO" id="GO:0050661">
    <property type="term" value="F:NADP binding"/>
    <property type="evidence" value="ECO:0007669"/>
    <property type="project" value="InterPro"/>
</dbReference>
<comment type="miscellaneous">
    <text evidence="9">During catalysis, the active site Cys acts as a nucleophile attacking the alpha-carbonyl group of tRNA-bound glutamate with the formation of a thioester intermediate between enzyme and glutamate, and the concomitant release of tRNA(Glu). The thioester intermediate is finally reduced by direct hydride transfer from NADPH, to form the product GSA.</text>
</comment>
<reference evidence="18 19" key="1">
    <citation type="submission" date="2009-04" db="EMBL/GenBank/DDBJ databases">
        <authorList>
            <person name="Reysenbach A.-L."/>
            <person name="Heidelberg J.F."/>
            <person name="Nelson W.C."/>
        </authorList>
    </citation>
    <scope>NUCLEOTIDE SEQUENCE [LARGE SCALE GENOMIC DNA]</scope>
    <source>
        <strain evidence="18 19">SS-5</strain>
    </source>
</reference>
<dbReference type="Gene3D" id="3.30.460.30">
    <property type="entry name" value="Glutamyl-tRNA reductase, N-terminal domain"/>
    <property type="match status" value="1"/>
</dbReference>
<evidence type="ECO:0000256" key="10">
    <source>
        <dbReference type="PIRSR" id="PIRSR000445-1"/>
    </source>
</evidence>
<evidence type="ECO:0000256" key="9">
    <source>
        <dbReference type="HAMAP-Rule" id="MF_00087"/>
    </source>
</evidence>
<protein>
    <recommendedName>
        <fullName evidence="8 9">Glutamyl-tRNA reductase</fullName>
        <shortName evidence="9">GluTR</shortName>
        <ecNumber evidence="3 9">1.2.1.70</ecNumber>
    </recommendedName>
</protein>
<comment type="pathway">
    <text evidence="1 9 14">Porphyrin-containing compound metabolism; protoporphyrin-IX biosynthesis; 5-aminolevulinate from L-glutamyl-tRNA(Glu): step 1/2.</text>
</comment>
<evidence type="ECO:0000256" key="6">
    <source>
        <dbReference type="ARBA" id="ARBA00023244"/>
    </source>
</evidence>
<comment type="domain">
    <text evidence="9">Possesses an unusual extended V-shaped dimeric structure with each monomer consisting of three distinct domains arranged along a curved 'spinal' alpha-helix. The N-terminal catalytic domain specifically recognizes the glutamate moiety of the substrate. The second domain is the NADPH-binding domain, and the third C-terminal domain is responsible for dimerization.</text>
</comment>
<evidence type="ECO:0000256" key="1">
    <source>
        <dbReference type="ARBA" id="ARBA00005059"/>
    </source>
</evidence>
<keyword evidence="5 9" id="KW-0560">Oxidoreductase</keyword>
<feature type="domain" description="Tetrapyrrole biosynthesis glutamyl-tRNA reductase dimerisation" evidence="15">
    <location>
        <begin position="320"/>
        <end position="418"/>
    </location>
</feature>
<evidence type="ECO:0000256" key="7">
    <source>
        <dbReference type="ARBA" id="ARBA00047464"/>
    </source>
</evidence>
<feature type="binding site" evidence="9 11">
    <location>
        <begin position="49"/>
        <end position="52"/>
    </location>
    <ligand>
        <name>substrate</name>
    </ligand>
</feature>
<feature type="binding site" evidence="9 12">
    <location>
        <begin position="190"/>
        <end position="195"/>
    </location>
    <ligand>
        <name>NADP(+)</name>
        <dbReference type="ChEBI" id="CHEBI:58349"/>
    </ligand>
</feature>
<keyword evidence="6 9" id="KW-0627">Porphyrin biosynthesis</keyword>
<dbReference type="UniPathway" id="UPA00251">
    <property type="reaction ID" value="UER00316"/>
</dbReference>
<dbReference type="NCBIfam" id="TIGR01035">
    <property type="entry name" value="hemA"/>
    <property type="match status" value="1"/>
</dbReference>
<comment type="catalytic activity">
    <reaction evidence="7 9 14">
        <text>(S)-4-amino-5-oxopentanoate + tRNA(Glu) + NADP(+) = L-glutamyl-tRNA(Glu) + NADPH + H(+)</text>
        <dbReference type="Rhea" id="RHEA:12344"/>
        <dbReference type="Rhea" id="RHEA-COMP:9663"/>
        <dbReference type="Rhea" id="RHEA-COMP:9680"/>
        <dbReference type="ChEBI" id="CHEBI:15378"/>
        <dbReference type="ChEBI" id="CHEBI:57501"/>
        <dbReference type="ChEBI" id="CHEBI:57783"/>
        <dbReference type="ChEBI" id="CHEBI:58349"/>
        <dbReference type="ChEBI" id="CHEBI:78442"/>
        <dbReference type="ChEBI" id="CHEBI:78520"/>
        <dbReference type="EC" id="1.2.1.70"/>
    </reaction>
</comment>
<evidence type="ECO:0000256" key="13">
    <source>
        <dbReference type="PIRSR" id="PIRSR000445-4"/>
    </source>
</evidence>
<feature type="binding site" evidence="9 11">
    <location>
        <position position="110"/>
    </location>
    <ligand>
        <name>substrate</name>
    </ligand>
</feature>
<dbReference type="GO" id="GO:0008883">
    <property type="term" value="F:glutamyl-tRNA reductase activity"/>
    <property type="evidence" value="ECO:0007669"/>
    <property type="project" value="UniProtKB-UniRule"/>
</dbReference>
<dbReference type="InterPro" id="IPR036453">
    <property type="entry name" value="GluRdtase_dimer_dom_sf"/>
</dbReference>
<evidence type="ECO:0000256" key="12">
    <source>
        <dbReference type="PIRSR" id="PIRSR000445-3"/>
    </source>
</evidence>
<evidence type="ECO:0000313" key="19">
    <source>
        <dbReference type="Proteomes" id="UP000005540"/>
    </source>
</evidence>
<dbReference type="EMBL" id="ABZS01000189">
    <property type="protein sequence ID" value="EEP59920.1"/>
    <property type="molecule type" value="Genomic_DNA"/>
</dbReference>
<dbReference type="Pfam" id="PF01488">
    <property type="entry name" value="Shikimate_DH"/>
    <property type="match status" value="1"/>
</dbReference>
<keyword evidence="4 9" id="KW-0521">NADP</keyword>
<comment type="caution">
    <text evidence="18">The sequence shown here is derived from an EMBL/GenBank/DDBJ whole genome shotgun (WGS) entry which is preliminary data.</text>
</comment>
<gene>
    <name evidence="9 18" type="primary">hemA</name>
    <name evidence="18" type="ORF">SULYE_1585</name>
</gene>
<dbReference type="InterPro" id="IPR015895">
    <property type="entry name" value="4pyrrol_synth_GluRdtase_N"/>
</dbReference>
<dbReference type="SUPFAM" id="SSF69742">
    <property type="entry name" value="Glutamyl tRNA-reductase catalytic, N-terminal domain"/>
    <property type="match status" value="1"/>
</dbReference>
<dbReference type="FunFam" id="3.30.460.30:FF:000001">
    <property type="entry name" value="Glutamyl-tRNA reductase"/>
    <property type="match status" value="1"/>
</dbReference>
<feature type="active site" description="Nucleophile" evidence="9 10">
    <location>
        <position position="50"/>
    </location>
</feature>
<comment type="similarity">
    <text evidence="2 9 14">Belongs to the glutamyl-tRNA reductase family.</text>
</comment>
<dbReference type="AlphaFoldDB" id="C4FLY1"/>
<evidence type="ECO:0000259" key="15">
    <source>
        <dbReference type="Pfam" id="PF00745"/>
    </source>
</evidence>
<dbReference type="FunFam" id="3.40.50.720:FF:000031">
    <property type="entry name" value="Glutamyl-tRNA reductase"/>
    <property type="match status" value="1"/>
</dbReference>
<evidence type="ECO:0000256" key="3">
    <source>
        <dbReference type="ARBA" id="ARBA00012970"/>
    </source>
</evidence>
<evidence type="ECO:0000259" key="17">
    <source>
        <dbReference type="Pfam" id="PF05201"/>
    </source>
</evidence>
<evidence type="ECO:0000256" key="5">
    <source>
        <dbReference type="ARBA" id="ARBA00023002"/>
    </source>
</evidence>
<dbReference type="InterPro" id="IPR006151">
    <property type="entry name" value="Shikm_DH/Glu-tRNA_Rdtase"/>
</dbReference>
<keyword evidence="19" id="KW-1185">Reference proteome</keyword>
<dbReference type="SUPFAM" id="SSF69075">
    <property type="entry name" value="Glutamyl tRNA-reductase dimerization domain"/>
    <property type="match status" value="1"/>
</dbReference>
<dbReference type="PANTHER" id="PTHR43013:SF1">
    <property type="entry name" value="GLUTAMYL-TRNA REDUCTASE"/>
    <property type="match status" value="1"/>
</dbReference>
<feature type="binding site" evidence="9 11">
    <location>
        <begin position="115"/>
        <end position="117"/>
    </location>
    <ligand>
        <name>substrate</name>
    </ligand>
</feature>
<dbReference type="EC" id="1.2.1.70" evidence="3 9"/>
<dbReference type="Pfam" id="PF00745">
    <property type="entry name" value="GlutR_dimer"/>
    <property type="match status" value="1"/>
</dbReference>
<sequence>MVIFSTGFNYKTAPVEIREKLAITENNYGSILEKLNSIEDVYEICVISTCNRVELYGVSNDNVEKVKEEILRILSQYSTVPVSTLKDYLFFYTNKEAIRHIFRVSSSLDSMVIGEPQIVCQFKDSFTKAKEYKAVRHILTRLFDKALNVSKKIRTSTGISRRAVSISYAAVLLAKKIFGDLKDKNVLIIGAGEMAELAAKHLHSLNVKHIFVSNRTFEKAVELADKFSGSAIRFEKIQEFLPEADIIIVSTGAKEPILKKEDVKRAIKSRKDPLFIIDISVPRNVEESVNELEGVYLYNIDDLKQVVNSNLEERKMEAQRAEFIIDEEVEKFVKWLNTLKVSPIISSVRDYADKLRQQQLEKLFKQMPYLNEKERETIDLAMRSLINKLLHRPTMYIKDKAAKERNTEVVKIFEDMFSSKWDLRKKSKSLEEIEDIVREEQ</sequence>
<dbReference type="Proteomes" id="UP000005540">
    <property type="component" value="Unassembled WGS sequence"/>
</dbReference>
<dbReference type="Pfam" id="PF05201">
    <property type="entry name" value="GlutR_N"/>
    <property type="match status" value="1"/>
</dbReference>
<feature type="binding site" evidence="9 11">
    <location>
        <position position="121"/>
    </location>
    <ligand>
        <name>substrate</name>
    </ligand>
</feature>
<dbReference type="OrthoDB" id="110209at2"/>
<dbReference type="HAMAP" id="MF_00087">
    <property type="entry name" value="Glu_tRNA_reductase"/>
    <property type="match status" value="1"/>
</dbReference>
<evidence type="ECO:0000256" key="11">
    <source>
        <dbReference type="PIRSR" id="PIRSR000445-2"/>
    </source>
</evidence>
<name>C4FLY1_9AQUI</name>
<dbReference type="InterPro" id="IPR036343">
    <property type="entry name" value="GluRdtase_N_sf"/>
</dbReference>
<evidence type="ECO:0000259" key="16">
    <source>
        <dbReference type="Pfam" id="PF01488"/>
    </source>
</evidence>
<comment type="function">
    <text evidence="9">Catalyzes the NADPH-dependent reduction of glutamyl-tRNA(Glu) to glutamate 1-semialdehyde (GSA).</text>
</comment>
<dbReference type="PIRSF" id="PIRSF000445">
    <property type="entry name" value="4pyrrol_synth_GluRdtase"/>
    <property type="match status" value="1"/>
</dbReference>
<evidence type="ECO:0000313" key="18">
    <source>
        <dbReference type="EMBL" id="EEP59920.1"/>
    </source>
</evidence>
<evidence type="ECO:0000256" key="14">
    <source>
        <dbReference type="RuleBase" id="RU000584"/>
    </source>
</evidence>
<organism evidence="18 19">
    <name type="scientific">Sulfurihydrogenibium yellowstonense SS-5</name>
    <dbReference type="NCBI Taxonomy" id="432331"/>
    <lineage>
        <taxon>Bacteria</taxon>
        <taxon>Pseudomonadati</taxon>
        <taxon>Aquificota</taxon>
        <taxon>Aquificia</taxon>
        <taxon>Aquificales</taxon>
        <taxon>Hydrogenothermaceae</taxon>
        <taxon>Sulfurihydrogenibium</taxon>
    </lineage>
</organism>
<evidence type="ECO:0000256" key="4">
    <source>
        <dbReference type="ARBA" id="ARBA00022857"/>
    </source>
</evidence>
<dbReference type="SUPFAM" id="SSF51735">
    <property type="entry name" value="NAD(P)-binding Rossmann-fold domains"/>
    <property type="match status" value="1"/>
</dbReference>
<dbReference type="InterPro" id="IPR036291">
    <property type="entry name" value="NAD(P)-bd_dom_sf"/>
</dbReference>
<feature type="site" description="Important for activity" evidence="9 13">
    <location>
        <position position="100"/>
    </location>
</feature>
<dbReference type="GO" id="GO:0019353">
    <property type="term" value="P:protoporphyrinogen IX biosynthetic process from glutamate"/>
    <property type="evidence" value="ECO:0007669"/>
    <property type="project" value="TreeGrafter"/>
</dbReference>
<feature type="domain" description="Glutamyl-tRNA reductase N-terminal" evidence="17">
    <location>
        <begin position="7"/>
        <end position="157"/>
    </location>
</feature>
<evidence type="ECO:0000256" key="8">
    <source>
        <dbReference type="ARBA" id="ARBA00068659"/>
    </source>
</evidence>
<accession>C4FLY1</accession>
<dbReference type="InterPro" id="IPR015896">
    <property type="entry name" value="4pyrrol_synth_GluRdtase_dimer"/>
</dbReference>
<comment type="subunit">
    <text evidence="9">Homodimer.</text>
</comment>
<dbReference type="Gene3D" id="3.40.50.720">
    <property type="entry name" value="NAD(P)-binding Rossmann-like Domain"/>
    <property type="match status" value="1"/>
</dbReference>
<dbReference type="CDD" id="cd05213">
    <property type="entry name" value="NAD_bind_Glutamyl_tRNA_reduct"/>
    <property type="match status" value="1"/>
</dbReference>
<feature type="domain" description="Quinate/shikimate 5-dehydrogenase/glutamyl-tRNA reductase" evidence="16">
    <location>
        <begin position="173"/>
        <end position="306"/>
    </location>
</feature>
<dbReference type="InterPro" id="IPR000343">
    <property type="entry name" value="4pyrrol_synth_GluRdtase"/>
</dbReference>
<evidence type="ECO:0000256" key="2">
    <source>
        <dbReference type="ARBA" id="ARBA00005916"/>
    </source>
</evidence>